<evidence type="ECO:0000256" key="1">
    <source>
        <dbReference type="PROSITE-ProRule" id="PRU00076"/>
    </source>
</evidence>
<keyword evidence="4" id="KW-1185">Reference proteome</keyword>
<dbReference type="PROSITE" id="PS50026">
    <property type="entry name" value="EGF_3"/>
    <property type="match status" value="1"/>
</dbReference>
<dbReference type="PROSITE" id="PS00022">
    <property type="entry name" value="EGF_1"/>
    <property type="match status" value="1"/>
</dbReference>
<organism evidence="3 4">
    <name type="scientific">Pocillopora damicornis</name>
    <name type="common">Cauliflower coral</name>
    <name type="synonym">Millepora damicornis</name>
    <dbReference type="NCBI Taxonomy" id="46731"/>
    <lineage>
        <taxon>Eukaryota</taxon>
        <taxon>Metazoa</taxon>
        <taxon>Cnidaria</taxon>
        <taxon>Anthozoa</taxon>
        <taxon>Hexacorallia</taxon>
        <taxon>Scleractinia</taxon>
        <taxon>Astrocoeniina</taxon>
        <taxon>Pocilloporidae</taxon>
        <taxon>Pocillopora</taxon>
    </lineage>
</organism>
<protein>
    <recommendedName>
        <fullName evidence="2">EGF-like domain-containing protein</fullName>
    </recommendedName>
</protein>
<dbReference type="Proteomes" id="UP000275408">
    <property type="component" value="Unassembled WGS sequence"/>
</dbReference>
<keyword evidence="1" id="KW-0245">EGF-like domain</keyword>
<dbReference type="AlphaFoldDB" id="A0A3M6T774"/>
<feature type="domain" description="EGF-like" evidence="2">
    <location>
        <begin position="116"/>
        <end position="154"/>
    </location>
</feature>
<dbReference type="SMART" id="SM00181">
    <property type="entry name" value="EGF"/>
    <property type="match status" value="1"/>
</dbReference>
<dbReference type="OrthoDB" id="5970633at2759"/>
<dbReference type="EMBL" id="RCHS01004182">
    <property type="protein sequence ID" value="RMX37154.1"/>
    <property type="molecule type" value="Genomic_DNA"/>
</dbReference>
<accession>A0A3M6T774</accession>
<dbReference type="InterPro" id="IPR000742">
    <property type="entry name" value="EGF"/>
</dbReference>
<dbReference type="STRING" id="46731.A0A3M6T774"/>
<proteinExistence type="predicted"/>
<reference evidence="3 4" key="1">
    <citation type="journal article" date="2018" name="Sci. Rep.">
        <title>Comparative analysis of the Pocillopora damicornis genome highlights role of immune system in coral evolution.</title>
        <authorList>
            <person name="Cunning R."/>
            <person name="Bay R.A."/>
            <person name="Gillette P."/>
            <person name="Baker A.C."/>
            <person name="Traylor-Knowles N."/>
        </authorList>
    </citation>
    <scope>NUCLEOTIDE SEQUENCE [LARGE SCALE GENOMIC DNA]</scope>
    <source>
        <strain evidence="3">RSMAS</strain>
        <tissue evidence="3">Whole animal</tissue>
    </source>
</reference>
<dbReference type="CDD" id="cd00054">
    <property type="entry name" value="EGF_CA"/>
    <property type="match status" value="1"/>
</dbReference>
<evidence type="ECO:0000313" key="4">
    <source>
        <dbReference type="Proteomes" id="UP000275408"/>
    </source>
</evidence>
<gene>
    <name evidence="3" type="ORF">pdam_00010660</name>
</gene>
<evidence type="ECO:0000259" key="2">
    <source>
        <dbReference type="PROSITE" id="PS50026"/>
    </source>
</evidence>
<keyword evidence="1" id="KW-1015">Disulfide bond</keyword>
<dbReference type="Gene3D" id="2.10.25.10">
    <property type="entry name" value="Laminin"/>
    <property type="match status" value="1"/>
</dbReference>
<comment type="caution">
    <text evidence="3">The sequence shown here is derived from an EMBL/GenBank/DDBJ whole genome shotgun (WGS) entry which is preliminary data.</text>
</comment>
<sequence length="293" mass="33771">MYSTWLTFPHIMLVCTVTLHKEASSSRSLQRDSRFRFAHFIDHLFHILDVPELESIHVKDRRVCLLYCLRDKRCFSTNLAAKPDINGNYVCELLPTDKYNASDSFKPSQHFNHYSAKTPCLSNPCQNNGSCRALYYLEHFWCECLPNYSGRYCEKWLVELPYNVCMYGLSDRPGVFYTPLAGKIYFIRLVHISGSVGCGIRQKANWGCHSNIGTILTDKDKNVVYPEDQRAHAYKLFGFSKDSPELMLKFTTPLVVAAGQEYQVWFLEDLTDIYEGNNNPGPSCMEVIYLFSL</sequence>
<feature type="disulfide bond" evidence="1">
    <location>
        <begin position="144"/>
        <end position="153"/>
    </location>
</feature>
<comment type="caution">
    <text evidence="1">Lacks conserved residue(s) required for the propagation of feature annotation.</text>
</comment>
<dbReference type="SUPFAM" id="SSF57196">
    <property type="entry name" value="EGF/Laminin"/>
    <property type="match status" value="1"/>
</dbReference>
<name>A0A3M6T774_POCDA</name>
<feature type="disulfide bond" evidence="1">
    <location>
        <begin position="125"/>
        <end position="142"/>
    </location>
</feature>
<dbReference type="Pfam" id="PF00008">
    <property type="entry name" value="EGF"/>
    <property type="match status" value="1"/>
</dbReference>
<evidence type="ECO:0000313" key="3">
    <source>
        <dbReference type="EMBL" id="RMX37154.1"/>
    </source>
</evidence>